<keyword evidence="3" id="KW-1185">Reference proteome</keyword>
<reference evidence="2" key="1">
    <citation type="submission" date="2022-12" db="EMBL/GenBank/DDBJ databases">
        <authorList>
            <person name="Petersen C."/>
        </authorList>
    </citation>
    <scope>NUCLEOTIDE SEQUENCE</scope>
    <source>
        <strain evidence="2">IBT 17660</strain>
    </source>
</reference>
<dbReference type="AlphaFoldDB" id="A0A9X0BV02"/>
<accession>A0A9X0BV02</accession>
<dbReference type="InterPro" id="IPR000073">
    <property type="entry name" value="AB_hydrolase_1"/>
</dbReference>
<gene>
    <name evidence="2" type="ORF">N7530_000058</name>
</gene>
<evidence type="ECO:0000313" key="2">
    <source>
        <dbReference type="EMBL" id="KAJ5485758.1"/>
    </source>
</evidence>
<dbReference type="SUPFAM" id="SSF53474">
    <property type="entry name" value="alpha/beta-Hydrolases"/>
    <property type="match status" value="1"/>
</dbReference>
<dbReference type="InterPro" id="IPR029058">
    <property type="entry name" value="AB_hydrolase_fold"/>
</dbReference>
<evidence type="ECO:0000313" key="3">
    <source>
        <dbReference type="Proteomes" id="UP001147760"/>
    </source>
</evidence>
<dbReference type="Gene3D" id="3.40.50.1820">
    <property type="entry name" value="alpha/beta hydrolase"/>
    <property type="match status" value="1"/>
</dbReference>
<dbReference type="EMBL" id="JAPWDO010000001">
    <property type="protein sequence ID" value="KAJ5485758.1"/>
    <property type="molecule type" value="Genomic_DNA"/>
</dbReference>
<organism evidence="2 3">
    <name type="scientific">Penicillium desertorum</name>
    <dbReference type="NCBI Taxonomy" id="1303715"/>
    <lineage>
        <taxon>Eukaryota</taxon>
        <taxon>Fungi</taxon>
        <taxon>Dikarya</taxon>
        <taxon>Ascomycota</taxon>
        <taxon>Pezizomycotina</taxon>
        <taxon>Eurotiomycetes</taxon>
        <taxon>Eurotiomycetidae</taxon>
        <taxon>Eurotiales</taxon>
        <taxon>Aspergillaceae</taxon>
        <taxon>Penicillium</taxon>
    </lineage>
</organism>
<protein>
    <recommendedName>
        <fullName evidence="1">AB hydrolase-1 domain-containing protein</fullName>
    </recommendedName>
</protein>
<comment type="caution">
    <text evidence="2">The sequence shown here is derived from an EMBL/GenBank/DDBJ whole genome shotgun (WGS) entry which is preliminary data.</text>
</comment>
<proteinExistence type="predicted"/>
<feature type="domain" description="AB hydrolase-1" evidence="1">
    <location>
        <begin position="34"/>
        <end position="286"/>
    </location>
</feature>
<dbReference type="OrthoDB" id="5371334at2759"/>
<dbReference type="GO" id="GO:0017000">
    <property type="term" value="P:antibiotic biosynthetic process"/>
    <property type="evidence" value="ECO:0007669"/>
    <property type="project" value="UniProtKB-ARBA"/>
</dbReference>
<dbReference type="Pfam" id="PF12697">
    <property type="entry name" value="Abhydrolase_6"/>
    <property type="match status" value="1"/>
</dbReference>
<dbReference type="Proteomes" id="UP001147760">
    <property type="component" value="Unassembled WGS sequence"/>
</dbReference>
<name>A0A9X0BV02_9EURO</name>
<dbReference type="GO" id="GO:0072330">
    <property type="term" value="P:monocarboxylic acid biosynthetic process"/>
    <property type="evidence" value="ECO:0007669"/>
    <property type="project" value="UniProtKB-ARBA"/>
</dbReference>
<reference evidence="2" key="2">
    <citation type="journal article" date="2023" name="IMA Fungus">
        <title>Comparative genomic study of the Penicillium genus elucidates a diverse pangenome and 15 lateral gene transfer events.</title>
        <authorList>
            <person name="Petersen C."/>
            <person name="Sorensen T."/>
            <person name="Nielsen M.R."/>
            <person name="Sondergaard T.E."/>
            <person name="Sorensen J.L."/>
            <person name="Fitzpatrick D.A."/>
            <person name="Frisvad J.C."/>
            <person name="Nielsen K.L."/>
        </authorList>
    </citation>
    <scope>NUCLEOTIDE SEQUENCE</scope>
    <source>
        <strain evidence="2">IBT 17660</strain>
    </source>
</reference>
<evidence type="ECO:0000259" key="1">
    <source>
        <dbReference type="Pfam" id="PF12697"/>
    </source>
</evidence>
<sequence>MQPFQLTLSNNGTVTGLQSIPPPSAVSTDYHPLIVGLHGGGYDSQYFDATPKYSASLASIAFGVPFVSIDRPSYGGTSSILPIPEGSDFPQETGIWLHRYILPKIWSEIGVPNKCNCVVLFCHSLGGMGGIVAAALHAQDNTPLYPLGGIISSGLGNNQPESMKNFTPSFLPVDADHGLFPVNDKDAVMFKPGTVAPEVSEQSERLNAVSPYAETPHFAPVWLPVWKEKWAAHVSVPVMFALVEDDPFFVTSEEELETCARAFKNSVRVDKSLIRGAPHCMELSHWSQGWYARGLGFALECSVSLANDGTSWTGYLERGGRSDSLA</sequence>